<dbReference type="Proteomes" id="UP000737171">
    <property type="component" value="Unassembled WGS sequence"/>
</dbReference>
<dbReference type="Gene3D" id="3.10.490.10">
    <property type="entry name" value="Gamma-glutamyl cyclotransferase-like"/>
    <property type="match status" value="1"/>
</dbReference>
<dbReference type="InterPro" id="IPR006840">
    <property type="entry name" value="ChaC"/>
</dbReference>
<evidence type="ECO:0000313" key="4">
    <source>
        <dbReference type="Proteomes" id="UP000737171"/>
    </source>
</evidence>
<accession>A0ABX2EQG1</accession>
<dbReference type="PANTHER" id="PTHR12192:SF2">
    <property type="entry name" value="GLUTATHIONE-SPECIFIC GAMMA-GLUTAMYLCYCLOTRANSFERASE 2"/>
    <property type="match status" value="1"/>
</dbReference>
<dbReference type="RefSeq" id="WP_173130903.1">
    <property type="nucleotide sequence ID" value="NZ_JABRWJ010000009.1"/>
</dbReference>
<evidence type="ECO:0000256" key="1">
    <source>
        <dbReference type="ARBA" id="ARBA00012344"/>
    </source>
</evidence>
<dbReference type="InterPro" id="IPR013024">
    <property type="entry name" value="GGCT-like"/>
</dbReference>
<evidence type="ECO:0000313" key="3">
    <source>
        <dbReference type="EMBL" id="NRF70891.1"/>
    </source>
</evidence>
<reference evidence="3 4" key="1">
    <citation type="submission" date="2020-05" db="EMBL/GenBank/DDBJ databases">
        <title>Aquincola sp. isolate from soil.</title>
        <authorList>
            <person name="Han J."/>
            <person name="Kim D.-U."/>
        </authorList>
    </citation>
    <scope>NUCLEOTIDE SEQUENCE [LARGE SCALE GENOMIC DNA]</scope>
    <source>
        <strain evidence="3 4">S2</strain>
    </source>
</reference>
<sequence length="196" mass="22564">MLIPFRDPNALLERTRADWPDHGDLWVFGYASLIWRPEFEAAEQRTALVRGWHRAFRMRSRVNRGSPEQPGLVFALVSGGMCRGRVFRIPRERADDELVRLWQREMPTGVYDPRWLPCQTPGGTVQALAFTLSRRSPSYTGRLDDAQLLHILRHAEGRYGTTLDYLLQTAHALRDCQVRDREIERLVALARGQGLA</sequence>
<protein>
    <recommendedName>
        <fullName evidence="1">glutathione-specific gamma-glutamylcyclotransferase</fullName>
        <ecNumber evidence="1">4.3.2.7</ecNumber>
    </recommendedName>
</protein>
<organism evidence="3 4">
    <name type="scientific">Pseudaquabacterium terrae</name>
    <dbReference type="NCBI Taxonomy" id="2732868"/>
    <lineage>
        <taxon>Bacteria</taxon>
        <taxon>Pseudomonadati</taxon>
        <taxon>Pseudomonadota</taxon>
        <taxon>Betaproteobacteria</taxon>
        <taxon>Burkholderiales</taxon>
        <taxon>Sphaerotilaceae</taxon>
        <taxon>Pseudaquabacterium</taxon>
    </lineage>
</organism>
<comment type="caution">
    <text evidence="3">The sequence shown here is derived from an EMBL/GenBank/DDBJ whole genome shotgun (WGS) entry which is preliminary data.</text>
</comment>
<proteinExistence type="predicted"/>
<keyword evidence="2" id="KW-0456">Lyase</keyword>
<keyword evidence="4" id="KW-1185">Reference proteome</keyword>
<dbReference type="InterPro" id="IPR036568">
    <property type="entry name" value="GGCT-like_sf"/>
</dbReference>
<evidence type="ECO:0000256" key="2">
    <source>
        <dbReference type="ARBA" id="ARBA00023239"/>
    </source>
</evidence>
<gene>
    <name evidence="3" type="ORF">HLB44_28185</name>
</gene>
<dbReference type="SUPFAM" id="SSF110857">
    <property type="entry name" value="Gamma-glutamyl cyclotransferase-like"/>
    <property type="match status" value="1"/>
</dbReference>
<dbReference type="PANTHER" id="PTHR12192">
    <property type="entry name" value="CATION TRANSPORT PROTEIN CHAC-RELATED"/>
    <property type="match status" value="1"/>
</dbReference>
<dbReference type="EC" id="4.3.2.7" evidence="1"/>
<dbReference type="CDD" id="cd06661">
    <property type="entry name" value="GGCT_like"/>
    <property type="match status" value="1"/>
</dbReference>
<dbReference type="EMBL" id="JABRWJ010000009">
    <property type="protein sequence ID" value="NRF70891.1"/>
    <property type="molecule type" value="Genomic_DNA"/>
</dbReference>
<name>A0ABX2EQG1_9BURK</name>
<dbReference type="Pfam" id="PF04752">
    <property type="entry name" value="ChaC"/>
    <property type="match status" value="1"/>
</dbReference>